<evidence type="ECO:0000256" key="9">
    <source>
        <dbReference type="ARBA" id="ARBA00022842"/>
    </source>
</evidence>
<keyword evidence="17" id="KW-1185">Reference proteome</keyword>
<feature type="compositionally biased region" description="Polar residues" evidence="13">
    <location>
        <begin position="1130"/>
        <end position="1144"/>
    </location>
</feature>
<dbReference type="GO" id="GO:0005634">
    <property type="term" value="C:nucleus"/>
    <property type="evidence" value="ECO:0007669"/>
    <property type="project" value="TreeGrafter"/>
</dbReference>
<name>A0A8H4R1V1_9AGAR</name>
<dbReference type="Pfam" id="PF00817">
    <property type="entry name" value="IMS"/>
    <property type="match status" value="1"/>
</dbReference>
<evidence type="ECO:0000256" key="10">
    <source>
        <dbReference type="ARBA" id="ARBA00022932"/>
    </source>
</evidence>
<keyword evidence="14" id="KW-0732">Signal</keyword>
<dbReference type="Pfam" id="PF11799">
    <property type="entry name" value="IMS_C"/>
    <property type="match status" value="1"/>
</dbReference>
<evidence type="ECO:0000256" key="11">
    <source>
        <dbReference type="ARBA" id="ARBA00023204"/>
    </source>
</evidence>
<dbReference type="GO" id="GO:0042276">
    <property type="term" value="P:error-prone translesion synthesis"/>
    <property type="evidence" value="ECO:0007669"/>
    <property type="project" value="TreeGrafter"/>
</dbReference>
<dbReference type="PANTHER" id="PTHR11076:SF33">
    <property type="entry name" value="DNA POLYMERASE KAPPA"/>
    <property type="match status" value="1"/>
</dbReference>
<dbReference type="Gene3D" id="3.30.160.60">
    <property type="entry name" value="Classic Zinc Finger"/>
    <property type="match status" value="1"/>
</dbReference>
<dbReference type="GO" id="GO:0046872">
    <property type="term" value="F:metal ion binding"/>
    <property type="evidence" value="ECO:0007669"/>
    <property type="project" value="UniProtKB-KW"/>
</dbReference>
<dbReference type="EMBL" id="JAACJL010000015">
    <property type="protein sequence ID" value="KAF4621323.1"/>
    <property type="molecule type" value="Genomic_DNA"/>
</dbReference>
<evidence type="ECO:0000256" key="4">
    <source>
        <dbReference type="ARBA" id="ARBA00022679"/>
    </source>
</evidence>
<evidence type="ECO:0000256" key="1">
    <source>
        <dbReference type="ARBA" id="ARBA00010945"/>
    </source>
</evidence>
<keyword evidence="10" id="KW-0239">DNA-directed DNA polymerase</keyword>
<feature type="chain" id="PRO_5034053541" description="DNA polymerase kappa" evidence="14">
    <location>
        <begin position="17"/>
        <end position="1248"/>
    </location>
</feature>
<dbReference type="InterPro" id="IPR017961">
    <property type="entry name" value="DNA_pol_Y-fam_little_finger"/>
</dbReference>
<dbReference type="PROSITE" id="PS50173">
    <property type="entry name" value="UMUC"/>
    <property type="match status" value="1"/>
</dbReference>
<dbReference type="SUPFAM" id="SSF100879">
    <property type="entry name" value="Lesion bypass DNA polymerase (Y-family), little finger domain"/>
    <property type="match status" value="1"/>
</dbReference>
<evidence type="ECO:0000256" key="12">
    <source>
        <dbReference type="ARBA" id="ARBA00049244"/>
    </source>
</evidence>
<evidence type="ECO:0000313" key="17">
    <source>
        <dbReference type="Proteomes" id="UP000521872"/>
    </source>
</evidence>
<dbReference type="NCBIfam" id="NF002677">
    <property type="entry name" value="PRK02406.1"/>
    <property type="match status" value="1"/>
</dbReference>
<feature type="signal peptide" evidence="14">
    <location>
        <begin position="1"/>
        <end position="16"/>
    </location>
</feature>
<keyword evidence="5" id="KW-0548">Nucleotidyltransferase</keyword>
<feature type="compositionally biased region" description="Basic residues" evidence="13">
    <location>
        <begin position="1237"/>
        <end position="1248"/>
    </location>
</feature>
<sequence length="1248" mass="139835">MPLTVLSKLIMSRVFALLVGIDSYKSGNIWNLHSCVEDANRMKSWLMEELEVPKDHIRILLDNHATKQNIEDSFMEHLVNNSRIEPHDAIIFYFAGHGSSLPAPAGWFQSPRTDETKTVNVLCPYDHDTRTPQGRNAGLSDRSLMALVEDLILVKGDNVTLILDCCFSPSQTSTSNRDRHLTRWTKTMKAIPDDLYSGLWNSARGRPCTTGIFSPNAPYTLLAACSSGEKALEGKEGGKFTTALLHAASTIPLHRTSYEGFIDHLLQLNGDAQKFVCLGKHKNRNLLDDIPFTPSPMFQPAFLDGDCIKVQLGAVHGVTEGTVFSLHPHNYRCSINPSIAQCIAVEVYPTFCFARPKASLPKVPSRSWAKVTNWNNACPFRVYLKSTFLSVIRLLKLVKRIPLKPRNTILGHGIHVQRVSTPDMADLSVKIASKSVFLVQNKPVISEHENSTIEVGGVEPIKMIDDAANFNLHLVHKNLENPFRNLVNMEIHRIGPLNWRKLSPNHLKNGIAVVPYHRGAVYSITLRNSSTVDIWPYLLFMDPTRFTSTLLHNPDPSSAKAPLPSHGFLEIGPTKLGLGDSSISLDEKNDMDFAYIKCLFSTSPVNLAFLEHQSPSQWFGAMEESPKNAELNDKNLLWDTLAKDQTEINRIISEASKGSKFYENEKKKDKELTARINKILKHRDEVVKGADLSKIETTVDQLINQLEAERDLSQIIVHVDMDAFYASVELLDNPSLKGKAFGVGKGVLSTASYEARKFGVRSGMAGFIAKKLCPELILLPMHFDRYSEMSHKVMEIFRRYDPDMAPAGCDEGYLNITSYCEEHCVTAEECVQEMRKTVFEETKLTVSAGIAPNKMLAKICSDKNKPNGQFHLKFEPEVVRSFMHDLSIRKVPGIGRVNERLLEAIGIKASVAVLSLMDKQFGLVFLLRTYLGIANNVVQAYRREDRKSIGAERTFATLDNLEKILQKLDEVAEELENDMTESGWTGRTVTLKFKLDTYQVFTRAKSLDHWVSKKEELYAIGKELLLPELPVRIRLIGLRVTKLKDLRREEEPSHGIKRFFESAKEDTPRKKQKQENAHDTAIEESMPGYHEDDETDVRPEDDTGLDDEIIDLTDLHAADEVHVGLRRPPHSTSNAHPSSSQVEASTRPRRNSEAHAKTLTKLPAAVHETHTCPICGKTLETDNDGLNAHIDFCLSRGAILEAQVEASKSYKEPTSYKGWKKPDSLPKPSGKVSSASSKKRGSGNSKRK</sequence>
<dbReference type="InterPro" id="IPR022880">
    <property type="entry name" value="DNApol_IV"/>
</dbReference>
<dbReference type="Gene3D" id="3.30.1490.100">
    <property type="entry name" value="DNA polymerase, Y-family, little finger domain"/>
    <property type="match status" value="1"/>
</dbReference>
<feature type="compositionally biased region" description="Basic and acidic residues" evidence="13">
    <location>
        <begin position="1057"/>
        <end position="1081"/>
    </location>
</feature>
<dbReference type="EC" id="2.7.7.7" evidence="2"/>
<keyword evidence="4" id="KW-0808">Transferase</keyword>
<comment type="caution">
    <text evidence="16">The sequence shown here is derived from an EMBL/GenBank/DDBJ whole genome shotgun (WGS) entry which is preliminary data.</text>
</comment>
<dbReference type="InterPro" id="IPR001126">
    <property type="entry name" value="UmuC"/>
</dbReference>
<dbReference type="InterPro" id="IPR043502">
    <property type="entry name" value="DNA/RNA_pol_sf"/>
</dbReference>
<dbReference type="InterPro" id="IPR011600">
    <property type="entry name" value="Pept_C14_caspase"/>
</dbReference>
<evidence type="ECO:0000256" key="13">
    <source>
        <dbReference type="SAM" id="MobiDB-lite"/>
    </source>
</evidence>
<evidence type="ECO:0000256" key="8">
    <source>
        <dbReference type="ARBA" id="ARBA00022763"/>
    </source>
</evidence>
<gene>
    <name evidence="16" type="ORF">D9613_000485</name>
</gene>
<dbReference type="Pfam" id="PF11798">
    <property type="entry name" value="IMS_HHH"/>
    <property type="match status" value="1"/>
</dbReference>
<feature type="region of interest" description="Disordered" evidence="13">
    <location>
        <begin position="1206"/>
        <end position="1248"/>
    </location>
</feature>
<reference evidence="16 17" key="1">
    <citation type="submission" date="2019-12" db="EMBL/GenBank/DDBJ databases">
        <authorList>
            <person name="Floudas D."/>
            <person name="Bentzer J."/>
            <person name="Ahren D."/>
            <person name="Johansson T."/>
            <person name="Persson P."/>
            <person name="Tunlid A."/>
        </authorList>
    </citation>
    <scope>NUCLEOTIDE SEQUENCE [LARGE SCALE GENOMIC DNA]</scope>
    <source>
        <strain evidence="16 17">CBS 102.39</strain>
    </source>
</reference>
<evidence type="ECO:0000256" key="5">
    <source>
        <dbReference type="ARBA" id="ARBA00022695"/>
    </source>
</evidence>
<feature type="region of interest" description="Disordered" evidence="13">
    <location>
        <begin position="1057"/>
        <end position="1105"/>
    </location>
</feature>
<dbReference type="GO" id="GO:0003684">
    <property type="term" value="F:damaged DNA binding"/>
    <property type="evidence" value="ECO:0007669"/>
    <property type="project" value="InterPro"/>
</dbReference>
<dbReference type="Pfam" id="PF00656">
    <property type="entry name" value="Peptidase_C14"/>
    <property type="match status" value="1"/>
</dbReference>
<dbReference type="GO" id="GO:0004197">
    <property type="term" value="F:cysteine-type endopeptidase activity"/>
    <property type="evidence" value="ECO:0007669"/>
    <property type="project" value="InterPro"/>
</dbReference>
<dbReference type="FunFam" id="1.10.150.810:FF:000003">
    <property type="entry name" value="DNA polymerase kappa subunit"/>
    <property type="match status" value="1"/>
</dbReference>
<keyword evidence="6" id="KW-0235">DNA replication</keyword>
<feature type="domain" description="UmuC" evidence="15">
    <location>
        <begin position="716"/>
        <end position="895"/>
    </location>
</feature>
<dbReference type="InterPro" id="IPR036775">
    <property type="entry name" value="DNA_pol_Y-fam_lit_finger_sf"/>
</dbReference>
<dbReference type="FunFam" id="3.40.1170.60:FF:000014">
    <property type="entry name" value="Related to DNA polymerase kappa"/>
    <property type="match status" value="1"/>
</dbReference>
<evidence type="ECO:0000259" key="15">
    <source>
        <dbReference type="PROSITE" id="PS50173"/>
    </source>
</evidence>
<protein>
    <recommendedName>
        <fullName evidence="3">DNA polymerase kappa</fullName>
        <ecNumber evidence="2">2.7.7.7</ecNumber>
    </recommendedName>
</protein>
<dbReference type="GO" id="GO:0006281">
    <property type="term" value="P:DNA repair"/>
    <property type="evidence" value="ECO:0007669"/>
    <property type="project" value="UniProtKB-KW"/>
</dbReference>
<dbReference type="GO" id="GO:0006508">
    <property type="term" value="P:proteolysis"/>
    <property type="evidence" value="ECO:0007669"/>
    <property type="project" value="InterPro"/>
</dbReference>
<dbReference type="InterPro" id="IPR024728">
    <property type="entry name" value="PolY_HhH_motif"/>
</dbReference>
<dbReference type="SUPFAM" id="SSF56672">
    <property type="entry name" value="DNA/RNA polymerases"/>
    <property type="match status" value="1"/>
</dbReference>
<evidence type="ECO:0000256" key="2">
    <source>
        <dbReference type="ARBA" id="ARBA00012417"/>
    </source>
</evidence>
<dbReference type="Gene3D" id="1.10.150.810">
    <property type="match status" value="2"/>
</dbReference>
<dbReference type="Proteomes" id="UP000521872">
    <property type="component" value="Unassembled WGS sequence"/>
</dbReference>
<organism evidence="16 17">
    <name type="scientific">Agrocybe pediades</name>
    <dbReference type="NCBI Taxonomy" id="84607"/>
    <lineage>
        <taxon>Eukaryota</taxon>
        <taxon>Fungi</taxon>
        <taxon>Dikarya</taxon>
        <taxon>Basidiomycota</taxon>
        <taxon>Agaricomycotina</taxon>
        <taxon>Agaricomycetes</taxon>
        <taxon>Agaricomycetidae</taxon>
        <taxon>Agaricales</taxon>
        <taxon>Agaricineae</taxon>
        <taxon>Strophariaceae</taxon>
        <taxon>Agrocybe</taxon>
    </lineage>
</organism>
<keyword evidence="11" id="KW-0234">DNA repair</keyword>
<comment type="catalytic activity">
    <reaction evidence="12">
        <text>DNA(n) + a 2'-deoxyribonucleoside 5'-triphosphate = DNA(n+1) + diphosphate</text>
        <dbReference type="Rhea" id="RHEA:22508"/>
        <dbReference type="Rhea" id="RHEA-COMP:17339"/>
        <dbReference type="Rhea" id="RHEA-COMP:17340"/>
        <dbReference type="ChEBI" id="CHEBI:33019"/>
        <dbReference type="ChEBI" id="CHEBI:61560"/>
        <dbReference type="ChEBI" id="CHEBI:173112"/>
        <dbReference type="EC" id="2.7.7.7"/>
    </reaction>
</comment>
<dbReference type="PANTHER" id="PTHR11076">
    <property type="entry name" value="DNA REPAIR POLYMERASE UMUC / TRANSFERASE FAMILY MEMBER"/>
    <property type="match status" value="1"/>
</dbReference>
<proteinExistence type="inferred from homology"/>
<evidence type="ECO:0000256" key="14">
    <source>
        <dbReference type="SAM" id="SignalP"/>
    </source>
</evidence>
<dbReference type="FunFam" id="3.30.1490.100:FF:000004">
    <property type="entry name" value="DNA polymerase IV"/>
    <property type="match status" value="1"/>
</dbReference>
<dbReference type="FunFam" id="3.30.70.270:FF:000014">
    <property type="entry name" value="DNA polymerase kappa subunit"/>
    <property type="match status" value="1"/>
</dbReference>
<keyword evidence="7" id="KW-0479">Metal-binding</keyword>
<dbReference type="AlphaFoldDB" id="A0A8H4R1V1"/>
<dbReference type="Gene3D" id="3.40.1170.60">
    <property type="match status" value="1"/>
</dbReference>
<evidence type="ECO:0000256" key="3">
    <source>
        <dbReference type="ARBA" id="ARBA00016178"/>
    </source>
</evidence>
<evidence type="ECO:0000256" key="6">
    <source>
        <dbReference type="ARBA" id="ARBA00022705"/>
    </source>
</evidence>
<dbReference type="GO" id="GO:0070987">
    <property type="term" value="P:error-free translesion synthesis"/>
    <property type="evidence" value="ECO:0007669"/>
    <property type="project" value="UniProtKB-ARBA"/>
</dbReference>
<dbReference type="CDD" id="cd03586">
    <property type="entry name" value="PolY_Pol_IV_kappa"/>
    <property type="match status" value="1"/>
</dbReference>
<keyword evidence="8" id="KW-0227">DNA damage</keyword>
<keyword evidence="9" id="KW-0460">Magnesium</keyword>
<feature type="compositionally biased region" description="Low complexity" evidence="13">
    <location>
        <begin position="1227"/>
        <end position="1236"/>
    </location>
</feature>
<evidence type="ECO:0000256" key="7">
    <source>
        <dbReference type="ARBA" id="ARBA00022723"/>
    </source>
</evidence>
<dbReference type="InterPro" id="IPR043128">
    <property type="entry name" value="Rev_trsase/Diguanyl_cyclase"/>
</dbReference>
<dbReference type="GO" id="GO:0003887">
    <property type="term" value="F:DNA-directed DNA polymerase activity"/>
    <property type="evidence" value="ECO:0007669"/>
    <property type="project" value="UniProtKB-KW"/>
</dbReference>
<dbReference type="InterPro" id="IPR050116">
    <property type="entry name" value="DNA_polymerase-Y"/>
</dbReference>
<accession>A0A8H4R1V1</accession>
<comment type="similarity">
    <text evidence="1">Belongs to the DNA polymerase type-Y family.</text>
</comment>
<feature type="region of interest" description="Disordered" evidence="13">
    <location>
        <begin position="1125"/>
        <end position="1155"/>
    </location>
</feature>
<evidence type="ECO:0000313" key="16">
    <source>
        <dbReference type="EMBL" id="KAF4621323.1"/>
    </source>
</evidence>
<dbReference type="Gene3D" id="3.30.70.270">
    <property type="match status" value="1"/>
</dbReference>
<dbReference type="GO" id="GO:0006260">
    <property type="term" value="P:DNA replication"/>
    <property type="evidence" value="ECO:0007669"/>
    <property type="project" value="UniProtKB-KW"/>
</dbReference>
<dbReference type="Gene3D" id="3.40.50.1460">
    <property type="match status" value="1"/>
</dbReference>